<dbReference type="PANTHER" id="PTHR18640">
    <property type="entry name" value="SOLUTE CARRIER FAMILY 10 MEMBER 7"/>
    <property type="match status" value="1"/>
</dbReference>
<dbReference type="PANTHER" id="PTHR18640:SF5">
    <property type="entry name" value="SODIUM_BILE ACID COTRANSPORTER 7"/>
    <property type="match status" value="1"/>
</dbReference>
<dbReference type="PIRSF" id="PIRSF026166">
    <property type="entry name" value="UCP026166"/>
    <property type="match status" value="1"/>
</dbReference>
<protein>
    <submittedName>
        <fullName evidence="2">Bile acid:sodium symporter</fullName>
    </submittedName>
</protein>
<gene>
    <name evidence="2" type="ORF">M3I41_04100</name>
</gene>
<feature type="transmembrane region" description="Helical" evidence="1">
    <location>
        <begin position="66"/>
        <end position="86"/>
    </location>
</feature>
<name>A0A9E7ANA4_9ACTO</name>
<dbReference type="InterPro" id="IPR038770">
    <property type="entry name" value="Na+/solute_symporter_sf"/>
</dbReference>
<dbReference type="AlphaFoldDB" id="A0A9E7ANA4"/>
<organism evidence="2 3">
    <name type="scientific">Actinomyces graevenitzii</name>
    <dbReference type="NCBI Taxonomy" id="55565"/>
    <lineage>
        <taxon>Bacteria</taxon>
        <taxon>Bacillati</taxon>
        <taxon>Actinomycetota</taxon>
        <taxon>Actinomycetes</taxon>
        <taxon>Actinomycetales</taxon>
        <taxon>Actinomycetaceae</taxon>
        <taxon>Actinomyces</taxon>
    </lineage>
</organism>
<keyword evidence="1" id="KW-0472">Membrane</keyword>
<dbReference type="GO" id="GO:0005886">
    <property type="term" value="C:plasma membrane"/>
    <property type="evidence" value="ECO:0007669"/>
    <property type="project" value="TreeGrafter"/>
</dbReference>
<evidence type="ECO:0000313" key="2">
    <source>
        <dbReference type="EMBL" id="UQF80452.1"/>
    </source>
</evidence>
<evidence type="ECO:0000313" key="3">
    <source>
        <dbReference type="Proteomes" id="UP000830236"/>
    </source>
</evidence>
<feature type="transmembrane region" description="Helical" evidence="1">
    <location>
        <begin position="157"/>
        <end position="179"/>
    </location>
</feature>
<evidence type="ECO:0000256" key="1">
    <source>
        <dbReference type="SAM" id="Phobius"/>
    </source>
</evidence>
<dbReference type="Proteomes" id="UP000830236">
    <property type="component" value="Chromosome"/>
</dbReference>
<feature type="transmembrane region" description="Helical" evidence="1">
    <location>
        <begin position="123"/>
        <end position="151"/>
    </location>
</feature>
<proteinExistence type="predicted"/>
<feature type="transmembrane region" description="Helical" evidence="1">
    <location>
        <begin position="224"/>
        <end position="249"/>
    </location>
</feature>
<dbReference type="KEGG" id="agh:M3I41_04100"/>
<dbReference type="EMBL" id="CP097095">
    <property type="protein sequence ID" value="UQF80452.1"/>
    <property type="molecule type" value="Genomic_DNA"/>
</dbReference>
<feature type="transmembrane region" description="Helical" evidence="1">
    <location>
        <begin position="92"/>
        <end position="111"/>
    </location>
</feature>
<feature type="transmembrane region" description="Helical" evidence="1">
    <location>
        <begin position="200"/>
        <end position="218"/>
    </location>
</feature>
<accession>A0A9E7ANA4</accession>
<reference evidence="2" key="1">
    <citation type="submission" date="2022-05" db="EMBL/GenBank/DDBJ databases">
        <title>Using nanopore sequencing to obtain complete genomes from saliva samples.</title>
        <authorList>
            <person name="Baker J.L."/>
        </authorList>
    </citation>
    <scope>NUCLEOTIDE SEQUENCE</scope>
    <source>
        <strain evidence="2">JCVI-JB-Ag32</strain>
    </source>
</reference>
<dbReference type="Pfam" id="PF13593">
    <property type="entry name" value="SBF_like"/>
    <property type="match status" value="1"/>
</dbReference>
<keyword evidence="1" id="KW-1133">Transmembrane helix</keyword>
<dbReference type="Gene3D" id="1.20.1530.20">
    <property type="match status" value="1"/>
</dbReference>
<keyword evidence="1" id="KW-0812">Transmembrane</keyword>
<sequence>MQRFKIDPFIIGIVSCAVLGLIIPVPSAVAKVLDEIKIWAIALLFFLYGARLRSRDVLKELRSWKLQGAILLATFALCPLLAWATSTAFSPLVGHTLALGLLFVGLLPSTVQSSVTMTSIARGNIAASVCAATISTIAGVVLTPLLALLFLGQGGQINASGLVDVFVQIVVPFALGQLVEPKVGNYVRRHKMALRQYDQAVIWLIVFAAMSESMRLHVWTAVKAWQIGLMLVAIVVELALTLACTWYLGKPLKFAYGDRVSLLMCGSKKSLTTGLPLAGAMFSPAMAATVAVPMICFHQLQLLICSALASWLEAHIAPTQTSE</sequence>
<feature type="transmembrane region" description="Helical" evidence="1">
    <location>
        <begin position="270"/>
        <end position="295"/>
    </location>
</feature>
<feature type="transmembrane region" description="Helical" evidence="1">
    <location>
        <begin position="36"/>
        <end position="54"/>
    </location>
</feature>
<feature type="transmembrane region" description="Helical" evidence="1">
    <location>
        <begin position="9"/>
        <end position="30"/>
    </location>
</feature>
<dbReference type="InterPro" id="IPR016833">
    <property type="entry name" value="Put_Na-Bile_cotransptr"/>
</dbReference>